<organism evidence="3 4">
    <name type="scientific">Candidatus Marsarchaeota G2 archaeon ECH_B_SAG-G16</name>
    <dbReference type="NCBI Taxonomy" id="1978167"/>
    <lineage>
        <taxon>Archaea</taxon>
        <taxon>Candidatus Marsarchaeota</taxon>
        <taxon>Candidatus Marsarchaeota group 2</taxon>
    </lineage>
</organism>
<dbReference type="NCBIfam" id="NF047352">
    <property type="entry name" value="P_loop_sacsin"/>
    <property type="match status" value="1"/>
</dbReference>
<sequence>MDNIKDLERFKEHIQKIQRKYETAPPDFVLESLSGALEQIEKVFPRLFNFIFEFIQNAEDSEATRLRIDLSGNTIRILNNGRPFTEGDVEALCKVGRSNKAQGDYIGYLGVGFKSVFLLSDSPSVVSNGYRFRFDKTYWVNKLGDKAPWQIIPIWDDELEPPPSGWNTAFYIPVKPELIGNVQLAIRQEEFNNRIILFLKHMSTLELSDPAAMYYRRITKERLDSGAQYESYLVTDSVTDGVNQKVSSNKWVVFREQCTVPEEVRTDPVTVHWKHANITKREVSVAFRLDEKDDLTPEERGTLHMGVFSFLPLKDVESPLSFIFQADMLTLPGRSELQRDARWNKWILGQVYALITSKCIPAFLSHPVWKYSFTTVLWPGGGGHELVSHQVAEPLRRYLTEQPLYIAIDSVPIKLSDAVYVSPYWRNLFGASEVSLIYPNKKLLDPRTKYPPELNWYITRIESIQDVVYAARQYVSKLPNDKRVAWLKKLWDHLSKIKPEHYDVNLLRYSALFPDDKGNLYMPYQIFKRPKRPLDLPDVDLPPMLHQDFSELIPDSLVPELTEENARSLLSKKKLDKIKEEWPTLSEDEKVKRVRYLRDKFSKHAVQPGELGFLTLRSKSKKWLPPTELVISREYQTEMDLEQLIQDGLLDIPLEFVDPVFLSNERAEDWQEFFSSLGMVTKRSNRIGKIVQRIAVLSSLAYEKSRGWDAHELGESEVSGYDIVSKGADGRIRKIEVKGSSDIEPNFYLTSNEYQKLKNIGKEYYIYVVTDALKRPKVNVIHGPDILDIQPSVFVVFSQWKPLVKESWSYKAESKGD</sequence>
<dbReference type="AlphaFoldDB" id="A0A2R6C4P1"/>
<name>A0A2R6C4P1_9ARCH</name>
<dbReference type="Pfam" id="PF13020">
    <property type="entry name" value="NOV_C"/>
    <property type="match status" value="1"/>
</dbReference>
<dbReference type="Pfam" id="PF25794">
    <property type="entry name" value="SACS"/>
    <property type="match status" value="1"/>
</dbReference>
<dbReference type="Proteomes" id="UP000241886">
    <property type="component" value="Unassembled WGS sequence"/>
</dbReference>
<evidence type="ECO:0000313" key="3">
    <source>
        <dbReference type="EMBL" id="PSO05873.1"/>
    </source>
</evidence>
<accession>A0A2R6C4P1</accession>
<dbReference type="InterPro" id="IPR058210">
    <property type="entry name" value="SACS/Nov_dom"/>
</dbReference>
<dbReference type="InterPro" id="IPR052957">
    <property type="entry name" value="Auxin_embryo_med"/>
</dbReference>
<reference evidence="3 4" key="1">
    <citation type="submission" date="2017-04" db="EMBL/GenBank/DDBJ databases">
        <title>Novel microbial lineages endemic to geothermal iron-oxide mats fill important gaps in the evolutionary history of Archaea.</title>
        <authorList>
            <person name="Jay Z.J."/>
            <person name="Beam J.P."/>
            <person name="Dlakic M."/>
            <person name="Rusch D.B."/>
            <person name="Kozubal M.A."/>
            <person name="Inskeep W.P."/>
        </authorList>
    </citation>
    <scope>NUCLEOTIDE SEQUENCE [LARGE SCALE GENOMIC DNA]</scope>
    <source>
        <strain evidence="3">ECH_B_SAG-G16</strain>
    </source>
</reference>
<comment type="caution">
    <text evidence="3">The sequence shown here is derived from an EMBL/GenBank/DDBJ whole genome shotgun (WGS) entry which is preliminary data.</text>
</comment>
<feature type="domain" description="Sacsin/Nov" evidence="2">
    <location>
        <begin position="49"/>
        <end position="135"/>
    </location>
</feature>
<dbReference type="Gene3D" id="3.30.565.10">
    <property type="entry name" value="Histidine kinase-like ATPase, C-terminal domain"/>
    <property type="match status" value="1"/>
</dbReference>
<protein>
    <submittedName>
        <fullName evidence="3">Uncharacterized protein</fullName>
    </submittedName>
</protein>
<dbReference type="InterPro" id="IPR024975">
    <property type="entry name" value="NOV_C"/>
</dbReference>
<dbReference type="InterPro" id="IPR036890">
    <property type="entry name" value="HATPase_C_sf"/>
</dbReference>
<proteinExistence type="predicted"/>
<gene>
    <name evidence="3" type="ORF">B9Q13_00450</name>
</gene>
<dbReference type="EMBL" id="NEXO01000007">
    <property type="protein sequence ID" value="PSO05873.1"/>
    <property type="molecule type" value="Genomic_DNA"/>
</dbReference>
<evidence type="ECO:0000259" key="1">
    <source>
        <dbReference type="Pfam" id="PF13020"/>
    </source>
</evidence>
<dbReference type="PANTHER" id="PTHR32387:SF3">
    <property type="entry name" value="ATP_DNA BINDING PROTEIN"/>
    <property type="match status" value="1"/>
</dbReference>
<dbReference type="PANTHER" id="PTHR32387">
    <property type="entry name" value="WU:FJ29H11"/>
    <property type="match status" value="1"/>
</dbReference>
<evidence type="ECO:0000313" key="4">
    <source>
        <dbReference type="Proteomes" id="UP000241886"/>
    </source>
</evidence>
<feature type="domain" description="Protein NO VEIN C-terminal" evidence="1">
    <location>
        <begin position="693"/>
        <end position="780"/>
    </location>
</feature>
<dbReference type="SUPFAM" id="SSF55874">
    <property type="entry name" value="ATPase domain of HSP90 chaperone/DNA topoisomerase II/histidine kinase"/>
    <property type="match status" value="1"/>
</dbReference>
<evidence type="ECO:0000259" key="2">
    <source>
        <dbReference type="Pfam" id="PF25794"/>
    </source>
</evidence>